<comment type="caution">
    <text evidence="3">The sequence shown here is derived from an EMBL/GenBank/DDBJ whole genome shotgun (WGS) entry which is preliminary data.</text>
</comment>
<evidence type="ECO:0000313" key="3">
    <source>
        <dbReference type="EMBL" id="KAJ8301848.1"/>
    </source>
</evidence>
<sequence length="154" mass="17706">MGNENSSIPSDATTPTSEWQSVQSFGSKRRSSVSSTRIPTPVEAPEPDLSHLSEEEIAQIRAVLDRAKEMQHEEHIRIRSIEQTLNNQEISELWSVPFSNKENRLGQIIKRQSFEMLQVYLLRNVNFLTDNAESNQSHKACLELTRKYTVITRH</sequence>
<keyword evidence="4" id="KW-1185">Reference proteome</keyword>
<dbReference type="Gene3D" id="3.30.40.10">
    <property type="entry name" value="Zinc/RING finger domain, C3HC4 (zinc finger)"/>
    <property type="match status" value="1"/>
</dbReference>
<dbReference type="EMBL" id="JARBDR010000918">
    <property type="protein sequence ID" value="KAJ8301848.1"/>
    <property type="molecule type" value="Genomic_DNA"/>
</dbReference>
<feature type="region of interest" description="Disordered" evidence="1">
    <location>
        <begin position="1"/>
        <end position="52"/>
    </location>
</feature>
<accession>A0ABQ9E935</accession>
<feature type="compositionally biased region" description="Polar residues" evidence="1">
    <location>
        <begin position="1"/>
        <end position="23"/>
    </location>
</feature>
<dbReference type="Proteomes" id="UP001217089">
    <property type="component" value="Unassembled WGS sequence"/>
</dbReference>
<proteinExistence type="predicted"/>
<dbReference type="InterPro" id="IPR010911">
    <property type="entry name" value="Rab_BD"/>
</dbReference>
<gene>
    <name evidence="3" type="ORF">KUTeg_020835</name>
</gene>
<dbReference type="PROSITE" id="PS50916">
    <property type="entry name" value="RABBD"/>
    <property type="match status" value="1"/>
</dbReference>
<organism evidence="3 4">
    <name type="scientific">Tegillarca granosa</name>
    <name type="common">Malaysian cockle</name>
    <name type="synonym">Anadara granosa</name>
    <dbReference type="NCBI Taxonomy" id="220873"/>
    <lineage>
        <taxon>Eukaryota</taxon>
        <taxon>Metazoa</taxon>
        <taxon>Spiralia</taxon>
        <taxon>Lophotrochozoa</taxon>
        <taxon>Mollusca</taxon>
        <taxon>Bivalvia</taxon>
        <taxon>Autobranchia</taxon>
        <taxon>Pteriomorphia</taxon>
        <taxon>Arcoida</taxon>
        <taxon>Arcoidea</taxon>
        <taxon>Arcidae</taxon>
        <taxon>Tegillarca</taxon>
    </lineage>
</organism>
<dbReference type="InterPro" id="IPR013083">
    <property type="entry name" value="Znf_RING/FYVE/PHD"/>
</dbReference>
<evidence type="ECO:0000313" key="4">
    <source>
        <dbReference type="Proteomes" id="UP001217089"/>
    </source>
</evidence>
<evidence type="ECO:0000259" key="2">
    <source>
        <dbReference type="PROSITE" id="PS50916"/>
    </source>
</evidence>
<name>A0ABQ9E935_TEGGR</name>
<reference evidence="3 4" key="1">
    <citation type="submission" date="2022-12" db="EMBL/GenBank/DDBJ databases">
        <title>Chromosome-level genome of Tegillarca granosa.</title>
        <authorList>
            <person name="Kim J."/>
        </authorList>
    </citation>
    <scope>NUCLEOTIDE SEQUENCE [LARGE SCALE GENOMIC DNA]</scope>
    <source>
        <strain evidence="3">Teg-2019</strain>
        <tissue evidence="3">Adductor muscle</tissue>
    </source>
</reference>
<protein>
    <recommendedName>
        <fullName evidence="2">RabBD domain-containing protein</fullName>
    </recommendedName>
</protein>
<evidence type="ECO:0000256" key="1">
    <source>
        <dbReference type="SAM" id="MobiDB-lite"/>
    </source>
</evidence>
<feature type="domain" description="RabBD" evidence="2">
    <location>
        <begin position="46"/>
        <end position="101"/>
    </location>
</feature>